<accession>A0A2P4WY09</accession>
<feature type="compositionally biased region" description="Polar residues" evidence="1">
    <location>
        <begin position="58"/>
        <end position="68"/>
    </location>
</feature>
<reference evidence="2 3" key="1">
    <citation type="journal article" date="2017" name="Genome Biol. Evol.">
        <title>Phytophthora megakarya and P. palmivora, closely related causal agents of cacao black pod rot, underwent increases in genome sizes and gene numbers by different mechanisms.</title>
        <authorList>
            <person name="Ali S.S."/>
            <person name="Shao J."/>
            <person name="Lary D.J."/>
            <person name="Kronmiller B."/>
            <person name="Shen D."/>
            <person name="Strem M.D."/>
            <person name="Amoako-Attah I."/>
            <person name="Akrofi A.Y."/>
            <person name="Begoude B.A."/>
            <person name="Ten Hoopen G.M."/>
            <person name="Coulibaly K."/>
            <person name="Kebe B.I."/>
            <person name="Melnick R.L."/>
            <person name="Guiltinan M.J."/>
            <person name="Tyler B.M."/>
            <person name="Meinhardt L.W."/>
            <person name="Bailey B.A."/>
        </authorList>
    </citation>
    <scope>NUCLEOTIDE SEQUENCE [LARGE SCALE GENOMIC DNA]</scope>
    <source>
        <strain evidence="3">sbr112.9</strain>
    </source>
</reference>
<protein>
    <submittedName>
        <fullName evidence="2">Uncharacterized protein</fullName>
    </submittedName>
</protein>
<dbReference type="Proteomes" id="UP000237271">
    <property type="component" value="Unassembled WGS sequence"/>
</dbReference>
<evidence type="ECO:0000313" key="3">
    <source>
        <dbReference type="Proteomes" id="UP000237271"/>
    </source>
</evidence>
<evidence type="ECO:0000313" key="2">
    <source>
        <dbReference type="EMBL" id="POM58172.1"/>
    </source>
</evidence>
<dbReference type="EMBL" id="NCKW01020332">
    <property type="protein sequence ID" value="POM58172.1"/>
    <property type="molecule type" value="Genomic_DNA"/>
</dbReference>
<organism evidence="2 3">
    <name type="scientific">Phytophthora palmivora</name>
    <dbReference type="NCBI Taxonomy" id="4796"/>
    <lineage>
        <taxon>Eukaryota</taxon>
        <taxon>Sar</taxon>
        <taxon>Stramenopiles</taxon>
        <taxon>Oomycota</taxon>
        <taxon>Peronosporomycetes</taxon>
        <taxon>Peronosporales</taxon>
        <taxon>Peronosporaceae</taxon>
        <taxon>Phytophthora</taxon>
    </lineage>
</organism>
<evidence type="ECO:0000256" key="1">
    <source>
        <dbReference type="SAM" id="MobiDB-lite"/>
    </source>
</evidence>
<gene>
    <name evidence="2" type="ORF">PHPALM_37219</name>
</gene>
<name>A0A2P4WY09_9STRA</name>
<proteinExistence type="predicted"/>
<sequence length="97" mass="10413">MHKKVKPTAINTIKIVVTEGSQRLNEDGKTVLEAYAEDEVMDGIESLDPAHHEGFEDNGNSAHTPIQSPQSMEGIEQEVLADVVGLSLGGVIESMVV</sequence>
<feature type="region of interest" description="Disordered" evidence="1">
    <location>
        <begin position="49"/>
        <end position="68"/>
    </location>
</feature>
<comment type="caution">
    <text evidence="2">The sequence shown here is derived from an EMBL/GenBank/DDBJ whole genome shotgun (WGS) entry which is preliminary data.</text>
</comment>
<keyword evidence="3" id="KW-1185">Reference proteome</keyword>
<dbReference type="AlphaFoldDB" id="A0A2P4WY09"/>
<dbReference type="OrthoDB" id="127268at2759"/>